<accession>A0ACB8WKQ1</accession>
<feature type="non-terminal residue" evidence="1">
    <location>
        <position position="1"/>
    </location>
</feature>
<name>A0ACB8WKQ1_9TELE</name>
<protein>
    <submittedName>
        <fullName evidence="1">Uncharacterized protein</fullName>
    </submittedName>
</protein>
<reference evidence="1" key="1">
    <citation type="submission" date="2022-04" db="EMBL/GenBank/DDBJ databases">
        <title>Jade perch genome.</title>
        <authorList>
            <person name="Chao B."/>
        </authorList>
    </citation>
    <scope>NUCLEOTIDE SEQUENCE</scope>
    <source>
        <strain evidence="1">CB-2022</strain>
    </source>
</reference>
<proteinExistence type="predicted"/>
<evidence type="ECO:0000313" key="1">
    <source>
        <dbReference type="EMBL" id="KAI3368433.1"/>
    </source>
</evidence>
<keyword evidence="2" id="KW-1185">Reference proteome</keyword>
<sequence length="773" mass="86253">WTSALLRDKLSQLSVSDFTCKWITDLCVNISCIFSPLPSSPYTSSCTSSQQSIKLLEFMHPEDRARSRLKRESERERGGERERERVVKMMATDAEEIRNQSSPCPVPDNSLSTLSIKITRKNQDRQWKLRFIYLQCYFLTIATILGTGILGLPVTIAHAGLVPFLVSFLIGFFVQALLIYLFVELLQKCQVVQLESLKPPQRKRMMTDESESAEADTGLLQPDAAALHNQAENLQPNLHMLGLLFLSRPMSHAFNCILLFQFITIGISYVLAGSEAYAALLNVSHIYVIPAFTWILTLGILLAHTVIQPITSLLTLLKGILLIVTVAVTFAVGSEVGLQSSSDFSQMGKPFLMGTVALGGIVNVMPLLFSQISHNKTQVLYPARILHLWTHCAEFRKGSRGTILLFSCIGTLTQIEYPVVSESCAWRSDNLHCAQHPLPTHHILKAVFHGKAMLYNGRCWAVLEIVPQTSLPERQTAAETTTQPDSSSLPAPHSSTSPPLFSNISLEESEKAGEIATIPLTKVRLHAPRVGKKNGKKELEDVLKHKNMPPFFLVVSSFLTSTNIHHPPHQPMQIINERYRAYSWVAELIQVFIAISVTVSFLVMGSAMKHTIDGLVSSSWSSRLEWLSKAWERNLPNKQHVCSARSMAKGFMSLLGFGVIFIVSVCDPRGFVVILDKVVSFSLNTEVGLFVFIMLRESREDRYQNLAVPLPVGDCVFSLSWLLPTYFLFAVTYDVLQTLADVAHYLPFYSHGQEAYNRSLTESLTAANLSILL</sequence>
<gene>
    <name evidence="1" type="ORF">L3Q82_025446</name>
</gene>
<dbReference type="EMBL" id="CM041538">
    <property type="protein sequence ID" value="KAI3368433.1"/>
    <property type="molecule type" value="Genomic_DNA"/>
</dbReference>
<dbReference type="Proteomes" id="UP000831701">
    <property type="component" value="Chromosome 8"/>
</dbReference>
<comment type="caution">
    <text evidence="1">The sequence shown here is derived from an EMBL/GenBank/DDBJ whole genome shotgun (WGS) entry which is preliminary data.</text>
</comment>
<organism evidence="1 2">
    <name type="scientific">Scortum barcoo</name>
    <name type="common">barcoo grunter</name>
    <dbReference type="NCBI Taxonomy" id="214431"/>
    <lineage>
        <taxon>Eukaryota</taxon>
        <taxon>Metazoa</taxon>
        <taxon>Chordata</taxon>
        <taxon>Craniata</taxon>
        <taxon>Vertebrata</taxon>
        <taxon>Euteleostomi</taxon>
        <taxon>Actinopterygii</taxon>
        <taxon>Neopterygii</taxon>
        <taxon>Teleostei</taxon>
        <taxon>Neoteleostei</taxon>
        <taxon>Acanthomorphata</taxon>
        <taxon>Eupercaria</taxon>
        <taxon>Centrarchiformes</taxon>
        <taxon>Terapontoidei</taxon>
        <taxon>Terapontidae</taxon>
        <taxon>Scortum</taxon>
    </lineage>
</organism>
<evidence type="ECO:0000313" key="2">
    <source>
        <dbReference type="Proteomes" id="UP000831701"/>
    </source>
</evidence>